<dbReference type="Pfam" id="PF01545">
    <property type="entry name" value="Cation_efflux"/>
    <property type="match status" value="1"/>
</dbReference>
<dbReference type="GO" id="GO:0015093">
    <property type="term" value="F:ferrous iron transmembrane transporter activity"/>
    <property type="evidence" value="ECO:0007669"/>
    <property type="project" value="TreeGrafter"/>
</dbReference>
<dbReference type="FunFam" id="3.30.70.1350:FF:000002">
    <property type="entry name" value="Ferrous-iron efflux pump FieF"/>
    <property type="match status" value="1"/>
</dbReference>
<dbReference type="Gene3D" id="1.20.1510.10">
    <property type="entry name" value="Cation efflux protein transmembrane domain"/>
    <property type="match status" value="1"/>
</dbReference>
<evidence type="ECO:0000256" key="7">
    <source>
        <dbReference type="ARBA" id="ARBA00023136"/>
    </source>
</evidence>
<dbReference type="InterPro" id="IPR036837">
    <property type="entry name" value="Cation_efflux_CTD_sf"/>
</dbReference>
<evidence type="ECO:0000259" key="11">
    <source>
        <dbReference type="Pfam" id="PF16916"/>
    </source>
</evidence>
<evidence type="ECO:0000313" key="12">
    <source>
        <dbReference type="EMBL" id="SDW69559.1"/>
    </source>
</evidence>
<comment type="subcellular location">
    <subcellularLocation>
        <location evidence="1">Cell membrane</location>
        <topology evidence="1">Multi-pass membrane protein</topology>
    </subcellularLocation>
</comment>
<name>A0A1H2VNW8_9RHOB</name>
<feature type="domain" description="Cation efflux protein cytoplasmic" evidence="11">
    <location>
        <begin position="229"/>
        <end position="306"/>
    </location>
</feature>
<dbReference type="Gene3D" id="3.30.70.1350">
    <property type="entry name" value="Cation efflux protein, cytoplasmic domain"/>
    <property type="match status" value="1"/>
</dbReference>
<dbReference type="InterPro" id="IPR002524">
    <property type="entry name" value="Cation_efflux"/>
</dbReference>
<evidence type="ECO:0000256" key="6">
    <source>
        <dbReference type="ARBA" id="ARBA00022989"/>
    </source>
</evidence>
<dbReference type="InterPro" id="IPR050291">
    <property type="entry name" value="CDF_Transporter"/>
</dbReference>
<keyword evidence="7 9" id="KW-0472">Membrane</keyword>
<keyword evidence="13" id="KW-1185">Reference proteome</keyword>
<organism evidence="12 13">
    <name type="scientific">Roseicitreum antarcticum</name>
    <dbReference type="NCBI Taxonomy" id="564137"/>
    <lineage>
        <taxon>Bacteria</taxon>
        <taxon>Pseudomonadati</taxon>
        <taxon>Pseudomonadota</taxon>
        <taxon>Alphaproteobacteria</taxon>
        <taxon>Rhodobacterales</taxon>
        <taxon>Paracoccaceae</taxon>
        <taxon>Roseicitreum</taxon>
    </lineage>
</organism>
<evidence type="ECO:0000259" key="10">
    <source>
        <dbReference type="Pfam" id="PF01545"/>
    </source>
</evidence>
<evidence type="ECO:0000256" key="9">
    <source>
        <dbReference type="SAM" id="Phobius"/>
    </source>
</evidence>
<keyword evidence="5 9" id="KW-0812">Transmembrane</keyword>
<evidence type="ECO:0000256" key="8">
    <source>
        <dbReference type="ARBA" id="ARBA00068882"/>
    </source>
</evidence>
<keyword evidence="3" id="KW-0813">Transport</keyword>
<dbReference type="InterPro" id="IPR027470">
    <property type="entry name" value="Cation_efflux_CTD"/>
</dbReference>
<evidence type="ECO:0000256" key="5">
    <source>
        <dbReference type="ARBA" id="ARBA00022692"/>
    </source>
</evidence>
<keyword evidence="6 9" id="KW-1133">Transmembrane helix</keyword>
<feature type="transmembrane region" description="Helical" evidence="9">
    <location>
        <begin position="172"/>
        <end position="197"/>
    </location>
</feature>
<feature type="transmembrane region" description="Helical" evidence="9">
    <location>
        <begin position="98"/>
        <end position="116"/>
    </location>
</feature>
<dbReference type="InterPro" id="IPR027469">
    <property type="entry name" value="Cation_efflux_TMD_sf"/>
</dbReference>
<evidence type="ECO:0000256" key="2">
    <source>
        <dbReference type="ARBA" id="ARBA00008114"/>
    </source>
</evidence>
<evidence type="ECO:0000256" key="4">
    <source>
        <dbReference type="ARBA" id="ARBA00022475"/>
    </source>
</evidence>
<dbReference type="PANTHER" id="PTHR43840">
    <property type="entry name" value="MITOCHONDRIAL METAL TRANSPORTER 1-RELATED"/>
    <property type="match status" value="1"/>
</dbReference>
<feature type="transmembrane region" description="Helical" evidence="9">
    <location>
        <begin position="64"/>
        <end position="82"/>
    </location>
</feature>
<reference evidence="12 13" key="1">
    <citation type="submission" date="2016-10" db="EMBL/GenBank/DDBJ databases">
        <authorList>
            <person name="de Groot N.N."/>
        </authorList>
    </citation>
    <scope>NUCLEOTIDE SEQUENCE [LARGE SCALE GENOMIC DNA]</scope>
    <source>
        <strain evidence="12 13">CGMCC 1.8894</strain>
    </source>
</reference>
<dbReference type="NCBIfam" id="TIGR01297">
    <property type="entry name" value="CDF"/>
    <property type="match status" value="1"/>
</dbReference>
<dbReference type="AlphaFoldDB" id="A0A1H2VNW8"/>
<dbReference type="GO" id="GO:0015341">
    <property type="term" value="F:zinc efflux antiporter activity"/>
    <property type="evidence" value="ECO:0007669"/>
    <property type="project" value="TreeGrafter"/>
</dbReference>
<dbReference type="Proteomes" id="UP000198539">
    <property type="component" value="Unassembled WGS sequence"/>
</dbReference>
<gene>
    <name evidence="12" type="ORF">SAMN04488238_103119</name>
</gene>
<feature type="transmembrane region" description="Helical" evidence="9">
    <location>
        <begin position="128"/>
        <end position="152"/>
    </location>
</feature>
<keyword evidence="4" id="KW-1003">Cell membrane</keyword>
<evidence type="ECO:0000256" key="3">
    <source>
        <dbReference type="ARBA" id="ARBA00022448"/>
    </source>
</evidence>
<feature type="domain" description="Cation efflux protein transmembrane" evidence="10">
    <location>
        <begin position="34"/>
        <end position="225"/>
    </location>
</feature>
<dbReference type="STRING" id="564137.SAMN04488238_103119"/>
<dbReference type="SUPFAM" id="SSF160240">
    <property type="entry name" value="Cation efflux protein cytoplasmic domain-like"/>
    <property type="match status" value="1"/>
</dbReference>
<protein>
    <recommendedName>
        <fullName evidence="8">Protein p34</fullName>
    </recommendedName>
</protein>
<feature type="transmembrane region" description="Helical" evidence="9">
    <location>
        <begin position="30"/>
        <end position="52"/>
    </location>
</feature>
<dbReference type="InterPro" id="IPR058533">
    <property type="entry name" value="Cation_efflux_TM"/>
</dbReference>
<comment type="similarity">
    <text evidence="2">Belongs to the cation diffusion facilitator (CDF) transporter (TC 2.A.4) family.</text>
</comment>
<dbReference type="GO" id="GO:0015086">
    <property type="term" value="F:cadmium ion transmembrane transporter activity"/>
    <property type="evidence" value="ECO:0007669"/>
    <property type="project" value="TreeGrafter"/>
</dbReference>
<dbReference type="GO" id="GO:0006882">
    <property type="term" value="P:intracellular zinc ion homeostasis"/>
    <property type="evidence" value="ECO:0007669"/>
    <property type="project" value="TreeGrafter"/>
</dbReference>
<dbReference type="EMBL" id="FNOM01000003">
    <property type="protein sequence ID" value="SDW69559.1"/>
    <property type="molecule type" value="Genomic_DNA"/>
</dbReference>
<dbReference type="Pfam" id="PF16916">
    <property type="entry name" value="ZT_dimer"/>
    <property type="match status" value="1"/>
</dbReference>
<accession>A0A1H2VNW8</accession>
<evidence type="ECO:0000313" key="13">
    <source>
        <dbReference type="Proteomes" id="UP000198539"/>
    </source>
</evidence>
<sequence length="320" mass="33259">MMMTQETGAAAMTNATPDATSGTINPALKLAIGSLIVGAAVLGLKTLAWWLTGSIALLSDALESIVNVVTALAALIAVRLAAKPPDAGHPYGHHKAEFFSATLSGLLIILAALVILREAYVGLMTSHSLAAPVLGLAVNGAASVLNAVWAWVLITRGRALLSPALAADGRHLMTDVITSGGVMVGLVLALMTGWWFLDPLMAGLLALHIMWSGGRVVQGALSALMDEALPEDTLDTIREVIATHATGAVQAHDLRTRHAGSVTFIDFHLVVPGDTRVDDAHEVCDRVEAALIGAIPQAIITIHVEPDHKAKPQGIDVAPA</sequence>
<evidence type="ECO:0000256" key="1">
    <source>
        <dbReference type="ARBA" id="ARBA00004651"/>
    </source>
</evidence>
<dbReference type="GO" id="GO:0005886">
    <property type="term" value="C:plasma membrane"/>
    <property type="evidence" value="ECO:0007669"/>
    <property type="project" value="UniProtKB-SubCell"/>
</dbReference>
<dbReference type="PANTHER" id="PTHR43840:SF15">
    <property type="entry name" value="MITOCHONDRIAL METAL TRANSPORTER 1-RELATED"/>
    <property type="match status" value="1"/>
</dbReference>
<dbReference type="SUPFAM" id="SSF161111">
    <property type="entry name" value="Cation efflux protein transmembrane domain-like"/>
    <property type="match status" value="1"/>
</dbReference>
<proteinExistence type="inferred from homology"/>